<keyword evidence="3" id="KW-1003">Cell membrane</keyword>
<keyword evidence="6 12" id="KW-0812">Transmembrane</keyword>
<reference evidence="14 15" key="1">
    <citation type="submission" date="2024-04" db="EMBL/GenBank/DDBJ databases">
        <title>Complete genome sequence of Fusarium acuminatum.</title>
        <authorList>
            <person name="Lan B."/>
        </authorList>
    </citation>
    <scope>NUCLEOTIDE SEQUENCE [LARGE SCALE GENOMIC DNA]</scope>
    <source>
        <strain evidence="14">1A</strain>
    </source>
</reference>
<dbReference type="Proteomes" id="UP001489902">
    <property type="component" value="Chromosome 5"/>
</dbReference>
<dbReference type="InterPro" id="IPR036400">
    <property type="entry name" value="Cyt_B5-like_heme/steroid_sf"/>
</dbReference>
<dbReference type="EMBL" id="CP151264">
    <property type="protein sequence ID" value="WZH47378.1"/>
    <property type="molecule type" value="Genomic_DNA"/>
</dbReference>
<dbReference type="Pfam" id="PF00173">
    <property type="entry name" value="Cyt-b5"/>
    <property type="match status" value="1"/>
</dbReference>
<feature type="transmembrane region" description="Helical" evidence="12">
    <location>
        <begin position="1297"/>
        <end position="1324"/>
    </location>
</feature>
<dbReference type="Pfam" id="PF03142">
    <property type="entry name" value="Chitin_synth_2"/>
    <property type="match status" value="1"/>
</dbReference>
<evidence type="ECO:0000256" key="7">
    <source>
        <dbReference type="ARBA" id="ARBA00022989"/>
    </source>
</evidence>
<evidence type="ECO:0000256" key="8">
    <source>
        <dbReference type="ARBA" id="ARBA00023136"/>
    </source>
</evidence>
<evidence type="ECO:0000256" key="12">
    <source>
        <dbReference type="SAM" id="Phobius"/>
    </source>
</evidence>
<evidence type="ECO:0000256" key="9">
    <source>
        <dbReference type="ARBA" id="ARBA00023180"/>
    </source>
</evidence>
<gene>
    <name evidence="14" type="ORF">QYS62_008523</name>
</gene>
<sequence length="1641" mass="182488">MASRMSMYSMASEALGGPQPTQMSTTTLLNAIHNIYLSSQPYQLDASTSLVVNTWLTAAQAGATVDPTLAARAWEHARRRAEDGCVILGSLHQSTPSLVVPFLNTFPFAIPASIYKSLEAVRPFLRCVTPYNASAPRQIALGVTLTMSLGGNVTGASLALSQGGIDTENGLLNVPAEAGYRAFDVFYYLLTSASTPAEREFLGLKSPSAYALLARSATYEPPSYLITADDAAAADDFRQALKEIGIKGSSHRNFISTLAGLLKLGNTLDYDADSDDFEEICEDVSGLLGMEPEVLMQQLSTEDRRALVGGLYEALVDWVISKANSAIAAQMTRIRDGDESVDGRGVQTPNSNDDGDTVSITVVEVPEPSLGKALAMRTIFDDTIGINAEMIEDGVEVHPVGSSVVREMQQAVADVGPDLGIMTGPQGRDPLGCKDGKDGIETWMLERGWSNGEVFIGKERIWVRESPWWEAESMLDIKPAHSLQSIGQNPFTSGFDTSYSAHPPNGSGFFPPPVMANSLNSSHDQLMPTHTRNFSQGNMSQVTLNQHQNMNPQSAPSIAPSAMRNVQNTGDYGLGAKGDTYKGQVYYNEDGEFTGMLDSDLAKDKKIETKPLTFGRRAWIAFVWALTFWIPSPLLKFVGRMRRPDVRMAWREKFVLFFLIILLNGIVVFWIIGFGKLLCPNSNKAWNVKEVAGHAEDEKAFWVAIHGKVYDITDFWRQQHSDTHIKVTKSNMLPTAGLGIKETTQLTFNETITQPLAQHTSGFYTRDRTSALKDPNWYWDKFQPKIKEYYHGDLVFKADKIKSEGENDQHMWATYGNQVYDLTDYLHTLEINDNFDSYKFLNQDMVDLWTNNPGTNIKKDLDNLIANAKNETVAANLKNSWICIQNIGFKGIVDFRDSPRCQVNNYLLLAFAIIICIVTAVKFLAALQFGSKRRPSPQDKFVICQVPVYTEGEDSLRNALDSLTALQYDNKRKLICVICDGVVVGQGNDRPTPKIVLDILGVDPKVDPPALPFKSVGASSEQLNYGKVYSGLYEFEGNVVPYIVVVKVGKESEQSKAKPGNRGKRDSQILLMSFLNRVHHRSPMSPLELEMFHQINNIIGVDPELYEYLLMVDADTCVEEDSLNRLVAACVHNAKIAGICGETALDNDEKTWWTMIQVYEYFISHHLSKAFESLFGSVTCLPGCFTMYRLRSVDKGKPLIISDGVIKDYSVCDVDTLHKKNLLSLGEDRYLTTLMTKYFPEMSYKFIPDAQCKTAAPESWSVLLSQRRRWINSTIHNLVELMQLKELCGFCCFSMRFVVFIDLCGTIILPSTCVYIGYLIYILATGTGPIPYISLAMIGAVYGLQALIFILKRQWQHIGWMIIYLLAFPIYSFVLPLYSFWNQDNFSWGNTRIVIGEKGSKQVVAVDDEGFDPRSIPLQRWDDYALANNLPGRRGGYQEKPEYSYGDNYELDEIKSVYSAGPQGSVLTGMPGRNTYMPPQSPAFNNGRTSTMGFQESPMQHRQSMLSLGTGVHDMRSQSPYQDYPGQHPSVSNLRGQANLSPAAGGGHSRSGTALGFNGGSRSPMPDAMRSQSSFDFQHSHGGPTDMAIVESIRSVLCEVDLDTVTKKQVRALVEQRLQTELVGERRTFMDRQIDHELENM</sequence>
<dbReference type="PANTHER" id="PTHR22914:SF13">
    <property type="entry name" value="CHITIN SYNTHASE"/>
    <property type="match status" value="1"/>
</dbReference>
<dbReference type="InterPro" id="IPR014876">
    <property type="entry name" value="DEK_C"/>
</dbReference>
<name>A0ABZ2X643_9HYPO</name>
<evidence type="ECO:0000256" key="4">
    <source>
        <dbReference type="ARBA" id="ARBA00022676"/>
    </source>
</evidence>
<dbReference type="SUPFAM" id="SSF53448">
    <property type="entry name" value="Nucleotide-diphospho-sugar transferases"/>
    <property type="match status" value="1"/>
</dbReference>
<dbReference type="Gene3D" id="3.10.120.10">
    <property type="entry name" value="Cytochrome b5-like heme/steroid binding domain"/>
    <property type="match status" value="1"/>
</dbReference>
<keyword evidence="7 12" id="KW-1133">Transmembrane helix</keyword>
<keyword evidence="15" id="KW-1185">Reference proteome</keyword>
<feature type="transmembrane region" description="Helical" evidence="12">
    <location>
        <begin position="655"/>
        <end position="675"/>
    </location>
</feature>
<dbReference type="Gene3D" id="1.10.10.60">
    <property type="entry name" value="Homeodomain-like"/>
    <property type="match status" value="1"/>
</dbReference>
<feature type="domain" description="DEK-C" evidence="13">
    <location>
        <begin position="1583"/>
        <end position="1639"/>
    </location>
</feature>
<proteinExistence type="predicted"/>
<keyword evidence="5" id="KW-0808">Transferase</keyword>
<dbReference type="PROSITE" id="PS51998">
    <property type="entry name" value="DEK_C"/>
    <property type="match status" value="1"/>
</dbReference>
<evidence type="ECO:0000256" key="1">
    <source>
        <dbReference type="ARBA" id="ARBA00004651"/>
    </source>
</evidence>
<dbReference type="SUPFAM" id="SSF55856">
    <property type="entry name" value="Cytochrome b5-like heme/steroid binding domain"/>
    <property type="match status" value="1"/>
</dbReference>
<evidence type="ECO:0000256" key="3">
    <source>
        <dbReference type="ARBA" id="ARBA00022475"/>
    </source>
</evidence>
<keyword evidence="9" id="KW-0325">Glycoprotein</keyword>
<feature type="transmembrane region" description="Helical" evidence="12">
    <location>
        <begin position="906"/>
        <end position="927"/>
    </location>
</feature>
<organism evidence="14 15">
    <name type="scientific">Fusarium acuminatum</name>
    <dbReference type="NCBI Taxonomy" id="5515"/>
    <lineage>
        <taxon>Eukaryota</taxon>
        <taxon>Fungi</taxon>
        <taxon>Dikarya</taxon>
        <taxon>Ascomycota</taxon>
        <taxon>Pezizomycotina</taxon>
        <taxon>Sordariomycetes</taxon>
        <taxon>Hypocreomycetidae</taxon>
        <taxon>Hypocreales</taxon>
        <taxon>Nectriaceae</taxon>
        <taxon>Fusarium</taxon>
        <taxon>Fusarium tricinctum species complex</taxon>
    </lineage>
</organism>
<dbReference type="CDD" id="cd04190">
    <property type="entry name" value="Chitin_synth_C"/>
    <property type="match status" value="1"/>
</dbReference>
<evidence type="ECO:0000313" key="14">
    <source>
        <dbReference type="EMBL" id="WZH47378.1"/>
    </source>
</evidence>
<dbReference type="PANTHER" id="PTHR22914">
    <property type="entry name" value="CHITIN SYNTHASE"/>
    <property type="match status" value="1"/>
</dbReference>
<dbReference type="SMART" id="SM00242">
    <property type="entry name" value="MYSc"/>
    <property type="match status" value="1"/>
</dbReference>
<evidence type="ECO:0000313" key="15">
    <source>
        <dbReference type="Proteomes" id="UP001489902"/>
    </source>
</evidence>
<dbReference type="SUPFAM" id="SSF109715">
    <property type="entry name" value="DEK C-terminal domain"/>
    <property type="match status" value="1"/>
</dbReference>
<feature type="transmembrane region" description="Helical" evidence="12">
    <location>
        <begin position="618"/>
        <end position="635"/>
    </location>
</feature>
<feature type="compositionally biased region" description="Polar residues" evidence="11">
    <location>
        <begin position="1529"/>
        <end position="1540"/>
    </location>
</feature>
<accession>A0ABZ2X643</accession>
<evidence type="ECO:0000256" key="10">
    <source>
        <dbReference type="ARBA" id="ARBA00049510"/>
    </source>
</evidence>
<feature type="transmembrane region" description="Helical" evidence="12">
    <location>
        <begin position="1330"/>
        <end position="1351"/>
    </location>
</feature>
<evidence type="ECO:0000259" key="13">
    <source>
        <dbReference type="PROSITE" id="PS51998"/>
    </source>
</evidence>
<evidence type="ECO:0000256" key="11">
    <source>
        <dbReference type="SAM" id="MobiDB-lite"/>
    </source>
</evidence>
<dbReference type="InterPro" id="IPR001609">
    <property type="entry name" value="Myosin_head_motor_dom-like"/>
</dbReference>
<evidence type="ECO:0000256" key="2">
    <source>
        <dbReference type="ARBA" id="ARBA00012543"/>
    </source>
</evidence>
<protein>
    <recommendedName>
        <fullName evidence="2">chitin synthase</fullName>
        <ecNumber evidence="2">2.4.1.16</ecNumber>
    </recommendedName>
</protein>
<dbReference type="InterPro" id="IPR004835">
    <property type="entry name" value="Chitin_synth"/>
</dbReference>
<dbReference type="Gene3D" id="1.10.10.820">
    <property type="match status" value="1"/>
</dbReference>
<feature type="region of interest" description="Disordered" evidence="11">
    <location>
        <begin position="1517"/>
        <end position="1568"/>
    </location>
</feature>
<dbReference type="SUPFAM" id="SSF52540">
    <property type="entry name" value="P-loop containing nucleoside triphosphate hydrolases"/>
    <property type="match status" value="1"/>
</dbReference>
<evidence type="ECO:0000256" key="6">
    <source>
        <dbReference type="ARBA" id="ARBA00022692"/>
    </source>
</evidence>
<dbReference type="Pfam" id="PF08766">
    <property type="entry name" value="DEK_C"/>
    <property type="match status" value="1"/>
</dbReference>
<dbReference type="InterPro" id="IPR027417">
    <property type="entry name" value="P-loop_NTPase"/>
</dbReference>
<evidence type="ECO:0000256" key="5">
    <source>
        <dbReference type="ARBA" id="ARBA00022679"/>
    </source>
</evidence>
<comment type="subcellular location">
    <subcellularLocation>
        <location evidence="1">Cell membrane</location>
        <topology evidence="1">Multi-pass membrane protein</topology>
    </subcellularLocation>
</comment>
<dbReference type="EC" id="2.4.1.16" evidence="2"/>
<keyword evidence="4" id="KW-0328">Glycosyltransferase</keyword>
<feature type="transmembrane region" description="Helical" evidence="12">
    <location>
        <begin position="1358"/>
        <end position="1381"/>
    </location>
</feature>
<dbReference type="InterPro" id="IPR029044">
    <property type="entry name" value="Nucleotide-diphossugar_trans"/>
</dbReference>
<comment type="catalytic activity">
    <reaction evidence="10">
        <text>[(1-&gt;4)-N-acetyl-beta-D-glucosaminyl](n) + UDP-N-acetyl-alpha-D-glucosamine = [(1-&gt;4)-N-acetyl-beta-D-glucosaminyl](n+1) + UDP + H(+)</text>
        <dbReference type="Rhea" id="RHEA:16637"/>
        <dbReference type="Rhea" id="RHEA-COMP:9593"/>
        <dbReference type="Rhea" id="RHEA-COMP:9595"/>
        <dbReference type="ChEBI" id="CHEBI:15378"/>
        <dbReference type="ChEBI" id="CHEBI:17029"/>
        <dbReference type="ChEBI" id="CHEBI:57705"/>
        <dbReference type="ChEBI" id="CHEBI:58223"/>
        <dbReference type="EC" id="2.4.1.16"/>
    </reaction>
    <physiologicalReaction direction="left-to-right" evidence="10">
        <dbReference type="Rhea" id="RHEA:16638"/>
    </physiologicalReaction>
</comment>
<keyword evidence="8 12" id="KW-0472">Membrane</keyword>
<dbReference type="InterPro" id="IPR001199">
    <property type="entry name" value="Cyt_B5-like_heme/steroid-bd"/>
</dbReference>